<organism evidence="2">
    <name type="scientific">Amblyomma triste</name>
    <name type="common">Neotropical tick</name>
    <dbReference type="NCBI Taxonomy" id="251400"/>
    <lineage>
        <taxon>Eukaryota</taxon>
        <taxon>Metazoa</taxon>
        <taxon>Ecdysozoa</taxon>
        <taxon>Arthropoda</taxon>
        <taxon>Chelicerata</taxon>
        <taxon>Arachnida</taxon>
        <taxon>Acari</taxon>
        <taxon>Parasitiformes</taxon>
        <taxon>Ixodida</taxon>
        <taxon>Ixodoidea</taxon>
        <taxon>Ixodidae</taxon>
        <taxon>Amblyomminae</taxon>
        <taxon>Amblyomma</taxon>
    </lineage>
</organism>
<evidence type="ECO:0000256" key="1">
    <source>
        <dbReference type="SAM" id="SignalP"/>
    </source>
</evidence>
<dbReference type="AlphaFoldDB" id="A0A023G1K2"/>
<accession>A0A023G1K2</accession>
<keyword evidence="1" id="KW-0732">Signal</keyword>
<name>A0A023G1K2_AMBTT</name>
<sequence>MLSRTFLCMFIYSAFAGILPKQTPLKLTAALMPESCCGPRMLRGTPFVGCVLMTHLHSCIYLNCATTKQNDLGLMLVQGPYSEFASLSKVA</sequence>
<protein>
    <submittedName>
        <fullName evidence="2">Putative secreted protein</fullName>
    </submittedName>
</protein>
<feature type="chain" id="PRO_5001516520" evidence="1">
    <location>
        <begin position="17"/>
        <end position="91"/>
    </location>
</feature>
<dbReference type="EMBL" id="GBBM01007906">
    <property type="protein sequence ID" value="JAC27512.1"/>
    <property type="molecule type" value="mRNA"/>
</dbReference>
<evidence type="ECO:0000313" key="2">
    <source>
        <dbReference type="EMBL" id="JAC27512.1"/>
    </source>
</evidence>
<reference evidence="2" key="1">
    <citation type="submission" date="2014-03" db="EMBL/GenBank/DDBJ databases">
        <title>The sialotranscriptome of Amblyomma triste, Amblyomma parvum and Amblyomma cajennense ticks, uncovered by 454-based RNA-seq.</title>
        <authorList>
            <person name="Garcia G.R."/>
            <person name="Gardinassi L.G."/>
            <person name="Ribeiro J.M."/>
            <person name="Anatriello E."/>
            <person name="Ferreira B.R."/>
            <person name="Moreira H.N."/>
            <person name="Mafra C."/>
            <person name="Olegario M.M."/>
            <person name="Szabo P.J."/>
            <person name="Miranda-Santos I.K."/>
            <person name="Maruyama S.R."/>
        </authorList>
    </citation>
    <scope>NUCLEOTIDE SEQUENCE</scope>
    <source>
        <strain evidence="2">Mato Grasso do Sul</strain>
        <tissue evidence="2">Salivary glands</tissue>
    </source>
</reference>
<feature type="signal peptide" evidence="1">
    <location>
        <begin position="1"/>
        <end position="16"/>
    </location>
</feature>
<proteinExistence type="evidence at transcript level"/>